<reference evidence="7" key="1">
    <citation type="submission" date="2019-02" db="EMBL/GenBank/DDBJ databases">
        <authorList>
            <person name="Li S.-H."/>
        </authorList>
    </citation>
    <scope>NUCLEOTIDE SEQUENCE</scope>
    <source>
        <strain evidence="7">IMCC11814</strain>
    </source>
</reference>
<keyword evidence="4" id="KW-0274">FAD</keyword>
<dbReference type="InterPro" id="IPR051820">
    <property type="entry name" value="FAD-binding_MO"/>
</dbReference>
<name>A0ABT3T1I1_9GAMM</name>
<dbReference type="Pfam" id="PF00743">
    <property type="entry name" value="FMO-like"/>
    <property type="match status" value="1"/>
</dbReference>
<keyword evidence="3" id="KW-0285">Flavoprotein</keyword>
<organism evidence="7 8">
    <name type="scientific">Candidatus Marimicrobium litorale</name>
    <dbReference type="NCBI Taxonomy" id="2518991"/>
    <lineage>
        <taxon>Bacteria</taxon>
        <taxon>Pseudomonadati</taxon>
        <taxon>Pseudomonadota</taxon>
        <taxon>Gammaproteobacteria</taxon>
        <taxon>Cellvibrionales</taxon>
        <taxon>Halieaceae</taxon>
        <taxon>Marimicrobium</taxon>
    </lineage>
</organism>
<dbReference type="Proteomes" id="UP001143304">
    <property type="component" value="Unassembled WGS sequence"/>
</dbReference>
<evidence type="ECO:0000256" key="1">
    <source>
        <dbReference type="ARBA" id="ARBA00001974"/>
    </source>
</evidence>
<dbReference type="PANTHER" id="PTHR43872:SF1">
    <property type="entry name" value="MONOOXYGENASE, PUTATIVE (AFU_ORTHOLOGUE AFUA_8G02570)-RELATED"/>
    <property type="match status" value="1"/>
</dbReference>
<comment type="similarity">
    <text evidence="2">Belongs to the FAD-binding monooxygenase family.</text>
</comment>
<dbReference type="InterPro" id="IPR036188">
    <property type="entry name" value="FAD/NAD-bd_sf"/>
</dbReference>
<dbReference type="Gene3D" id="3.50.50.60">
    <property type="entry name" value="FAD/NAD(P)-binding domain"/>
    <property type="match status" value="2"/>
</dbReference>
<dbReference type="RefSeq" id="WP_279247876.1">
    <property type="nucleotide sequence ID" value="NZ_SHNO01000001.1"/>
</dbReference>
<evidence type="ECO:0000256" key="5">
    <source>
        <dbReference type="ARBA" id="ARBA00023002"/>
    </source>
</evidence>
<sequence length="483" mass="55345">MTDTEYVDVLIVGAGLSGIGSARHLQKECPDRSFLLLESRERLGGTWDLFRYPGIRSDSDMYTLGYTFKPWPERKALADGPSILRYLKETASETAVDQHIRYRHRVIGASWSSATSSWTVSVQREGEEDIEFRCGFLMMCSGYYDYEQGYTPEFTGRDDFRGTIVHAQHWPENLDYKGKRVVVIGSGATAVTLVPELARDTMLTTMLQRSPTYIASIPEEDSWSSKLHGKLPSSWVYRLVRWKRVVLQIFIFNLSRRKPHFVKKLLLGEVRKQLGEEYDIAKHFTPTYNPWDQRLCAVPDGDMFDAIRSKRAEVVTDHISHFTETGIHLKSGQDLKADIIVLATGLNMQFIGGASLTVDGKDMQPHDLFVYKGMMLANVPNLVQVFGYTNASWTLKSDLTAMFVCRILNRMRRTGTTVAVPTMASGEVEEDPMIDFTSSYVLRAMDNFPRQGRRLPWRVYQNFIIDFLNLRLRPLKDKVLRFR</sequence>
<evidence type="ECO:0000256" key="2">
    <source>
        <dbReference type="ARBA" id="ARBA00010139"/>
    </source>
</evidence>
<evidence type="ECO:0000313" key="8">
    <source>
        <dbReference type="Proteomes" id="UP001143304"/>
    </source>
</evidence>
<evidence type="ECO:0000313" key="7">
    <source>
        <dbReference type="EMBL" id="MCX2976123.1"/>
    </source>
</evidence>
<accession>A0ABT3T1I1</accession>
<comment type="caution">
    <text evidence="7">The sequence shown here is derived from an EMBL/GenBank/DDBJ whole genome shotgun (WGS) entry which is preliminary data.</text>
</comment>
<comment type="cofactor">
    <cofactor evidence="1">
        <name>FAD</name>
        <dbReference type="ChEBI" id="CHEBI:57692"/>
    </cofactor>
</comment>
<dbReference type="InterPro" id="IPR020946">
    <property type="entry name" value="Flavin_mOase-like"/>
</dbReference>
<keyword evidence="6" id="KW-0503">Monooxygenase</keyword>
<evidence type="ECO:0000256" key="3">
    <source>
        <dbReference type="ARBA" id="ARBA00022630"/>
    </source>
</evidence>
<protein>
    <submittedName>
        <fullName evidence="7">NAD(P)/FAD-dependent oxidoreductase</fullName>
    </submittedName>
</protein>
<gene>
    <name evidence="7" type="ORF">EYC82_01965</name>
</gene>
<evidence type="ECO:0000256" key="4">
    <source>
        <dbReference type="ARBA" id="ARBA00022827"/>
    </source>
</evidence>
<proteinExistence type="inferred from homology"/>
<dbReference type="PANTHER" id="PTHR43872">
    <property type="entry name" value="MONOOXYGENASE, PUTATIVE (AFU_ORTHOLOGUE AFUA_8G02570)-RELATED"/>
    <property type="match status" value="1"/>
</dbReference>
<keyword evidence="8" id="KW-1185">Reference proteome</keyword>
<dbReference type="EMBL" id="SHNO01000001">
    <property type="protein sequence ID" value="MCX2976123.1"/>
    <property type="molecule type" value="Genomic_DNA"/>
</dbReference>
<dbReference type="SUPFAM" id="SSF51905">
    <property type="entry name" value="FAD/NAD(P)-binding domain"/>
    <property type="match status" value="1"/>
</dbReference>
<evidence type="ECO:0000256" key="6">
    <source>
        <dbReference type="ARBA" id="ARBA00023033"/>
    </source>
</evidence>
<dbReference type="Pfam" id="PF13450">
    <property type="entry name" value="NAD_binding_8"/>
    <property type="match status" value="1"/>
</dbReference>
<keyword evidence="5" id="KW-0560">Oxidoreductase</keyword>